<dbReference type="Proteomes" id="UP001383192">
    <property type="component" value="Unassembled WGS sequence"/>
</dbReference>
<organism evidence="1 2">
    <name type="scientific">Paramarasmius palmivorus</name>
    <dbReference type="NCBI Taxonomy" id="297713"/>
    <lineage>
        <taxon>Eukaryota</taxon>
        <taxon>Fungi</taxon>
        <taxon>Dikarya</taxon>
        <taxon>Basidiomycota</taxon>
        <taxon>Agaricomycotina</taxon>
        <taxon>Agaricomycetes</taxon>
        <taxon>Agaricomycetidae</taxon>
        <taxon>Agaricales</taxon>
        <taxon>Marasmiineae</taxon>
        <taxon>Marasmiaceae</taxon>
        <taxon>Paramarasmius</taxon>
    </lineage>
</organism>
<dbReference type="AlphaFoldDB" id="A0AAW0B4H8"/>
<evidence type="ECO:0000313" key="1">
    <source>
        <dbReference type="EMBL" id="KAK7020726.1"/>
    </source>
</evidence>
<evidence type="ECO:0008006" key="3">
    <source>
        <dbReference type="Google" id="ProtNLM"/>
    </source>
</evidence>
<keyword evidence="2" id="KW-1185">Reference proteome</keyword>
<dbReference type="Pfam" id="PF18759">
    <property type="entry name" value="Plavaka"/>
    <property type="match status" value="1"/>
</dbReference>
<sequence>MNSGADFICPAQCGRFFQSKKGLSMHLSQARSCQWYRSFEKSTNFDLLHQPVQIEDLYNGQLPIEDIQQAAQQSYAAEEDNDIFHFVRAIPPVEDVEIGEAGPGPSTSANQSRLLGQHLGATRRILDEYDDRRIEVEDLEAGLVIRMDESLHEKWRRNHTADSLADDPMDGGGSAGSNDYGPFASQIDWEVARWAVKDNIGHNSLDRLLAIPGVVEKLGLSYKNVYGLHKAVDSVPPRAGKWKIRRLNFRDRPGEEFILRYRNPLDAIQSLWGDPHLSQHLVYRPKTVFENASKERRIYSEMWTGKLWALLQSRLPKGATLAPVIIATDKTQLTQFSGSKQAYPVYLTLGNIPKALRRKPSQRACILIGYLPVDKISKGNLSGREHSARYQRLLHEAMRYLLSPLVNAGRSGVEMVSADGVIRRVHPILTSYIADFPEQCLVTCSKYGVCPKCQVTASELANPTPHPRRTEAWTQSVMQSARQHATPTRYFEACMEHEVSGYVYDPFWKDLPYSDIHFSIMPDILHQLYQGVLRHLINWCQTILHKDELDRRIRCLPESYGVRHFKNGISSLSQISGMERKNMGKILLGCLIGSTMPKQAISACRAILDFIYMAQFSAHDDSTLEDMAESLQEWNRNKECFIQMKVHDDLNIPKFHSLQHYIETIRFCGTPDNFNTEMFERLHIDFAKKGWRASNKRDEFPQMTQWLTRQENVETLERQFEFLKTDKGEHDPPSLSQPIERSLKASQTIFLPKTPSAPNKRLDHIETTHRVPHFEEHLKRYLETLHPSSRRADLHWSTSYTLPFNKLDVFYGLKLDLESLEDGVDGRETIRATPRDGGRFDTVVVLTGDEAETTGLRGTRIARVKVIFQLPSSLNFGGLGRYSSPAFWPKEPLAYVEWFTAPTLSVSDRKTHDMPRISKAVGTDGSQTWSIVPLSNIRQSCMLFPDFKRHSDSSVLTSSTVLDMCSSFYLNNWSSLYAYKTLYKV</sequence>
<accession>A0AAW0B4H8</accession>
<comment type="caution">
    <text evidence="1">The sequence shown here is derived from an EMBL/GenBank/DDBJ whole genome shotgun (WGS) entry which is preliminary data.</text>
</comment>
<proteinExistence type="predicted"/>
<dbReference type="InterPro" id="IPR041078">
    <property type="entry name" value="Plavaka"/>
</dbReference>
<name>A0AAW0B4H8_9AGAR</name>
<evidence type="ECO:0000313" key="2">
    <source>
        <dbReference type="Proteomes" id="UP001383192"/>
    </source>
</evidence>
<dbReference type="EMBL" id="JAYKXP010000181">
    <property type="protein sequence ID" value="KAK7020726.1"/>
    <property type="molecule type" value="Genomic_DNA"/>
</dbReference>
<protein>
    <recommendedName>
        <fullName evidence="3">C2H2-type domain-containing protein</fullName>
    </recommendedName>
</protein>
<reference evidence="1 2" key="1">
    <citation type="submission" date="2024-01" db="EMBL/GenBank/DDBJ databases">
        <title>A draft genome for a cacao thread blight-causing isolate of Paramarasmius palmivorus.</title>
        <authorList>
            <person name="Baruah I.K."/>
            <person name="Bukari Y."/>
            <person name="Amoako-Attah I."/>
            <person name="Meinhardt L.W."/>
            <person name="Bailey B.A."/>
            <person name="Cohen S.P."/>
        </authorList>
    </citation>
    <scope>NUCLEOTIDE SEQUENCE [LARGE SCALE GENOMIC DNA]</scope>
    <source>
        <strain evidence="1 2">GH-12</strain>
    </source>
</reference>
<gene>
    <name evidence="1" type="ORF">VNI00_017626</name>
</gene>